<keyword evidence="9" id="KW-1185">Reference proteome</keyword>
<protein>
    <submittedName>
        <fullName evidence="10">Aldo-keto reductase family 1 member B10-like isoform X1</fullName>
    </submittedName>
</protein>
<dbReference type="Pfam" id="PF00248">
    <property type="entry name" value="Aldo_ket_red"/>
    <property type="match status" value="1"/>
</dbReference>
<evidence type="ECO:0000256" key="5">
    <source>
        <dbReference type="PIRSR" id="PIRSR000097-2"/>
    </source>
</evidence>
<keyword evidence="7" id="KW-1133">Transmembrane helix</keyword>
<dbReference type="SUPFAM" id="SSF51430">
    <property type="entry name" value="NAD(P)-linked oxidoreductase"/>
    <property type="match status" value="1"/>
</dbReference>
<dbReference type="PRINTS" id="PR00069">
    <property type="entry name" value="ALDKETRDTASE"/>
</dbReference>
<dbReference type="InterPro" id="IPR018170">
    <property type="entry name" value="Aldo/ket_reductase_CS"/>
</dbReference>
<dbReference type="PANTHER" id="PTHR43827">
    <property type="entry name" value="2,5-DIKETO-D-GLUCONIC ACID REDUCTASE"/>
    <property type="match status" value="1"/>
</dbReference>
<evidence type="ECO:0000313" key="10">
    <source>
        <dbReference type="RefSeq" id="XP_027204819.1"/>
    </source>
</evidence>
<feature type="domain" description="NADP-dependent oxidoreductase" evidence="8">
    <location>
        <begin position="60"/>
        <end position="334"/>
    </location>
</feature>
<organism evidence="9 10">
    <name type="scientific">Dermatophagoides pteronyssinus</name>
    <name type="common">European house dust mite</name>
    <dbReference type="NCBI Taxonomy" id="6956"/>
    <lineage>
        <taxon>Eukaryota</taxon>
        <taxon>Metazoa</taxon>
        <taxon>Ecdysozoa</taxon>
        <taxon>Arthropoda</taxon>
        <taxon>Chelicerata</taxon>
        <taxon>Arachnida</taxon>
        <taxon>Acari</taxon>
        <taxon>Acariformes</taxon>
        <taxon>Sarcoptiformes</taxon>
        <taxon>Astigmata</taxon>
        <taxon>Psoroptidia</taxon>
        <taxon>Analgoidea</taxon>
        <taxon>Pyroglyphidae</taxon>
        <taxon>Dermatophagoidinae</taxon>
        <taxon>Dermatophagoides</taxon>
    </lineage>
</organism>
<keyword evidence="3" id="KW-0560">Oxidoreductase</keyword>
<dbReference type="InterPro" id="IPR020471">
    <property type="entry name" value="AKR"/>
</dbReference>
<keyword evidence="7" id="KW-0472">Membrane</keyword>
<dbReference type="PROSITE" id="PS00062">
    <property type="entry name" value="ALDOKETO_REDUCTASE_2"/>
    <property type="match status" value="1"/>
</dbReference>
<dbReference type="PIRSF" id="PIRSF000097">
    <property type="entry name" value="AKR"/>
    <property type="match status" value="1"/>
</dbReference>
<sequence>MANIHIIFHSFSITIFSFLLLINVQRIKSSVMMADSEQQSNTAAINKTTKLKSGYYIPVVGLGTSRIASTDELVVQAIKDAIDVGYRHIDTADFYQNEKAIGQALDELIRDGKIKRNELFITTKVWSNYHTKELALQSVRQSLTNLRLDYLDLVLIHWPMSFKSGSDLVPKFPNDTIIGSDLSKENFELAYQGLEDACDQNLTRSIGVSNFNIKQLEKLLSVENRRHKPVVNQVECHPHLNQEKLLEYCCNNSIYLVAYSPLRRANVALFDEPKLKQIALEHNRTIAQIILRWQLQRHVIVIPRTGKKHRMLENISLFDFHLNQTEMSTIKSLDRSKNNEGREIKFDSASHLPEYPFVDN</sequence>
<dbReference type="GO" id="GO:0016616">
    <property type="term" value="F:oxidoreductase activity, acting on the CH-OH group of donors, NAD or NADP as acceptor"/>
    <property type="evidence" value="ECO:0007669"/>
    <property type="project" value="UniProtKB-ARBA"/>
</dbReference>
<gene>
    <name evidence="10" type="primary">LOC113798471</name>
</gene>
<keyword evidence="2" id="KW-0521">NADP</keyword>
<dbReference type="RefSeq" id="XP_027204819.1">
    <property type="nucleotide sequence ID" value="XM_027349018.1"/>
</dbReference>
<evidence type="ECO:0000256" key="1">
    <source>
        <dbReference type="ARBA" id="ARBA00007905"/>
    </source>
</evidence>
<evidence type="ECO:0000256" key="7">
    <source>
        <dbReference type="SAM" id="Phobius"/>
    </source>
</evidence>
<feature type="site" description="Lowers pKa of active site Tyr" evidence="6">
    <location>
        <position position="124"/>
    </location>
</feature>
<feature type="active site" description="Proton donor" evidence="4">
    <location>
        <position position="95"/>
    </location>
</feature>
<feature type="transmembrane region" description="Helical" evidence="7">
    <location>
        <begin position="6"/>
        <end position="24"/>
    </location>
</feature>
<dbReference type="KEGG" id="dpte:113798471"/>
<evidence type="ECO:0000256" key="3">
    <source>
        <dbReference type="ARBA" id="ARBA00023002"/>
    </source>
</evidence>
<dbReference type="OrthoDB" id="6497660at2759"/>
<proteinExistence type="inferred from homology"/>
<evidence type="ECO:0000259" key="8">
    <source>
        <dbReference type="Pfam" id="PF00248"/>
    </source>
</evidence>
<dbReference type="FunFam" id="3.20.20.100:FF:000002">
    <property type="entry name" value="2,5-diketo-D-gluconic acid reductase A"/>
    <property type="match status" value="1"/>
</dbReference>
<evidence type="ECO:0000256" key="4">
    <source>
        <dbReference type="PIRSR" id="PIRSR000097-1"/>
    </source>
</evidence>
<accession>A0A6P6YIU9</accession>
<dbReference type="PROSITE" id="PS00798">
    <property type="entry name" value="ALDOKETO_REDUCTASE_1"/>
    <property type="match status" value="1"/>
</dbReference>
<evidence type="ECO:0000256" key="2">
    <source>
        <dbReference type="ARBA" id="ARBA00022857"/>
    </source>
</evidence>
<name>A0A6P6YIU9_DERPT</name>
<dbReference type="Gene3D" id="3.20.20.100">
    <property type="entry name" value="NADP-dependent oxidoreductase domain"/>
    <property type="match status" value="1"/>
</dbReference>
<dbReference type="PANTHER" id="PTHR43827:SF3">
    <property type="entry name" value="NADP-DEPENDENT OXIDOREDUCTASE DOMAIN-CONTAINING PROTEIN"/>
    <property type="match status" value="1"/>
</dbReference>
<dbReference type="InterPro" id="IPR036812">
    <property type="entry name" value="NAD(P)_OxRdtase_dom_sf"/>
</dbReference>
<evidence type="ECO:0000256" key="6">
    <source>
        <dbReference type="PIRSR" id="PIRSR000097-3"/>
    </source>
</evidence>
<dbReference type="OMA" id="MYRNEKP"/>
<keyword evidence="7" id="KW-0812">Transmembrane</keyword>
<dbReference type="AlphaFoldDB" id="A0A6P6YIU9"/>
<evidence type="ECO:0000313" key="9">
    <source>
        <dbReference type="Proteomes" id="UP000515146"/>
    </source>
</evidence>
<reference evidence="10" key="1">
    <citation type="submission" date="2025-08" db="UniProtKB">
        <authorList>
            <consortium name="RefSeq"/>
        </authorList>
    </citation>
    <scope>IDENTIFICATION</scope>
    <source>
        <strain evidence="10">Airmid</strain>
    </source>
</reference>
<comment type="similarity">
    <text evidence="1">Belongs to the aldo/keto reductase family.</text>
</comment>
<dbReference type="InParanoid" id="A0A6P6YIU9"/>
<feature type="binding site" evidence="5">
    <location>
        <position position="157"/>
    </location>
    <ligand>
        <name>substrate</name>
    </ligand>
</feature>
<dbReference type="InterPro" id="IPR023210">
    <property type="entry name" value="NADP_OxRdtase_dom"/>
</dbReference>
<dbReference type="Proteomes" id="UP000515146">
    <property type="component" value="Unplaced"/>
</dbReference>